<dbReference type="Proteomes" id="UP001239215">
    <property type="component" value="Unassembled WGS sequence"/>
</dbReference>
<gene>
    <name evidence="2" type="ORF">QE405_003999</name>
</gene>
<evidence type="ECO:0000313" key="2">
    <source>
        <dbReference type="EMBL" id="MDQ1106715.1"/>
    </source>
</evidence>
<evidence type="ECO:0000313" key="3">
    <source>
        <dbReference type="Proteomes" id="UP001239215"/>
    </source>
</evidence>
<sequence length="29" mass="3323">MRRTLQYSLLVILSIVTVVLCYLAVTRTP</sequence>
<keyword evidence="1" id="KW-1133">Transmembrane helix</keyword>
<feature type="transmembrane region" description="Helical" evidence="1">
    <location>
        <begin position="7"/>
        <end position="25"/>
    </location>
</feature>
<dbReference type="AlphaFoldDB" id="A0AAJ1U347"/>
<reference evidence="2" key="1">
    <citation type="submission" date="2023-07" db="EMBL/GenBank/DDBJ databases">
        <title>Functional and genomic diversity of the sorghum phyllosphere microbiome.</title>
        <authorList>
            <person name="Shade A."/>
        </authorList>
    </citation>
    <scope>NUCLEOTIDE SEQUENCE</scope>
    <source>
        <strain evidence="2">SORGH_AS_1067</strain>
    </source>
</reference>
<evidence type="ECO:0000256" key="1">
    <source>
        <dbReference type="SAM" id="Phobius"/>
    </source>
</evidence>
<name>A0AAJ1U347_9ACTN</name>
<comment type="caution">
    <text evidence="2">The sequence shown here is derived from an EMBL/GenBank/DDBJ whole genome shotgun (WGS) entry which is preliminary data.</text>
</comment>
<proteinExistence type="predicted"/>
<keyword evidence="1" id="KW-0812">Transmembrane</keyword>
<keyword evidence="1" id="KW-0472">Membrane</keyword>
<dbReference type="EMBL" id="JAUTAN010000001">
    <property type="protein sequence ID" value="MDQ1106715.1"/>
    <property type="molecule type" value="Genomic_DNA"/>
</dbReference>
<protein>
    <submittedName>
        <fullName evidence="2">Uncharacterized protein</fullName>
    </submittedName>
</protein>
<organism evidence="2 3">
    <name type="scientific">Nocardioides zeae</name>
    <dbReference type="NCBI Taxonomy" id="1457234"/>
    <lineage>
        <taxon>Bacteria</taxon>
        <taxon>Bacillati</taxon>
        <taxon>Actinomycetota</taxon>
        <taxon>Actinomycetes</taxon>
        <taxon>Propionibacteriales</taxon>
        <taxon>Nocardioidaceae</taxon>
        <taxon>Nocardioides</taxon>
    </lineage>
</organism>
<accession>A0AAJ1U347</accession>